<dbReference type="Gene3D" id="4.10.60.10">
    <property type="entry name" value="Zinc finger, CCHC-type"/>
    <property type="match status" value="1"/>
</dbReference>
<evidence type="ECO:0000259" key="2">
    <source>
        <dbReference type="PROSITE" id="PS50158"/>
    </source>
</evidence>
<dbReference type="InterPro" id="IPR053234">
    <property type="entry name" value="RPM1_Interactor"/>
</dbReference>
<organism evidence="3 4">
    <name type="scientific">Spinacia oleracea</name>
    <name type="common">Spinach</name>
    <dbReference type="NCBI Taxonomy" id="3562"/>
    <lineage>
        <taxon>Eukaryota</taxon>
        <taxon>Viridiplantae</taxon>
        <taxon>Streptophyta</taxon>
        <taxon>Embryophyta</taxon>
        <taxon>Tracheophyta</taxon>
        <taxon>Spermatophyta</taxon>
        <taxon>Magnoliopsida</taxon>
        <taxon>eudicotyledons</taxon>
        <taxon>Gunneridae</taxon>
        <taxon>Pentapetalae</taxon>
        <taxon>Caryophyllales</taxon>
        <taxon>Chenopodiaceae</taxon>
        <taxon>Chenopodioideae</taxon>
        <taxon>Anserineae</taxon>
        <taxon>Spinacia</taxon>
    </lineage>
</organism>
<dbReference type="GO" id="GO:0008270">
    <property type="term" value="F:zinc ion binding"/>
    <property type="evidence" value="ECO:0007669"/>
    <property type="project" value="UniProtKB-KW"/>
</dbReference>
<name>A0A9R0J024_SPIOL</name>
<dbReference type="RefSeq" id="XP_021857419.1">
    <property type="nucleotide sequence ID" value="XM_022001727.2"/>
</dbReference>
<feature type="domain" description="CCHC-type" evidence="2">
    <location>
        <begin position="108"/>
        <end position="124"/>
    </location>
</feature>
<evidence type="ECO:0000313" key="3">
    <source>
        <dbReference type="Proteomes" id="UP000813463"/>
    </source>
</evidence>
<keyword evidence="1" id="KW-0479">Metal-binding</keyword>
<evidence type="ECO:0000256" key="1">
    <source>
        <dbReference type="PROSITE-ProRule" id="PRU00047"/>
    </source>
</evidence>
<dbReference type="AlphaFoldDB" id="A0A9R0J024"/>
<dbReference type="OrthoDB" id="266020at2759"/>
<keyword evidence="1" id="KW-0863">Zinc-finger</keyword>
<dbReference type="InterPro" id="IPR036875">
    <property type="entry name" value="Znf_CCHC_sf"/>
</dbReference>
<dbReference type="KEGG" id="soe:110796648"/>
<dbReference type="PANTHER" id="PTHR33443">
    <property type="entry name" value="ZGC:112980"/>
    <property type="match status" value="1"/>
</dbReference>
<dbReference type="GeneID" id="110796648"/>
<dbReference type="Proteomes" id="UP000813463">
    <property type="component" value="Chromosome 3"/>
</dbReference>
<dbReference type="GO" id="GO:0003676">
    <property type="term" value="F:nucleic acid binding"/>
    <property type="evidence" value="ECO:0007669"/>
    <property type="project" value="InterPro"/>
</dbReference>
<proteinExistence type="predicted"/>
<dbReference type="SUPFAM" id="SSF57756">
    <property type="entry name" value="Retrovirus zinc finger-like domains"/>
    <property type="match status" value="1"/>
</dbReference>
<evidence type="ECO:0000313" key="4">
    <source>
        <dbReference type="RefSeq" id="XP_021857419.1"/>
    </source>
</evidence>
<gene>
    <name evidence="4" type="primary">LOC110796648</name>
</gene>
<dbReference type="PROSITE" id="PS50158">
    <property type="entry name" value="ZF_CCHC"/>
    <property type="match status" value="1"/>
</dbReference>
<sequence>MAGSTTVSKTKATQKQTGTMKWLDTQSIGYILSDNHLIPEVYVTPFSLSSNSVKEGDRVKFNIKINVSDLQHSPEAIDISPFGKKCSSCKRFGHSSLKCPVSMNSRVKCFRCGLIGHYAKNCDQKFQGWSLNQTHTRSRSYSRRFNGWSSLFDGGDESRIVGVGMGPGLNSMVCVKKRGDVKRVEEVEDCFILEFDDDEDDDDVKCIICVKKVQDVKKVEEVEDCFILEFDPTELDNFSNLSVCEKSEGVVADDEVLILDEKGKVACRDYPHPRHLCATHPFKKTPHNLHCKMCYCNICDIPAPCKKWNESSKCSGLSHCDATESESVLEDLDKRHIQEVLGR</sequence>
<dbReference type="InterPro" id="IPR001878">
    <property type="entry name" value="Znf_CCHC"/>
</dbReference>
<dbReference type="PANTHER" id="PTHR33443:SF30">
    <property type="entry name" value="SARCOSINE DEHYDROGENASE-2C PROTEIN"/>
    <property type="match status" value="1"/>
</dbReference>
<keyword evidence="1" id="KW-0862">Zinc</keyword>
<protein>
    <recommendedName>
        <fullName evidence="2">CCHC-type domain-containing protein</fullName>
    </recommendedName>
</protein>
<reference evidence="3" key="1">
    <citation type="journal article" date="2021" name="Nat. Commun.">
        <title>Genomic analyses provide insights into spinach domestication and the genetic basis of agronomic traits.</title>
        <authorList>
            <person name="Cai X."/>
            <person name="Sun X."/>
            <person name="Xu C."/>
            <person name="Sun H."/>
            <person name="Wang X."/>
            <person name="Ge C."/>
            <person name="Zhang Z."/>
            <person name="Wang Q."/>
            <person name="Fei Z."/>
            <person name="Jiao C."/>
            <person name="Wang Q."/>
        </authorList>
    </citation>
    <scope>NUCLEOTIDE SEQUENCE [LARGE SCALE GENOMIC DNA]</scope>
    <source>
        <strain evidence="3">cv. Varoflay</strain>
    </source>
</reference>
<reference evidence="4" key="2">
    <citation type="submission" date="2025-08" db="UniProtKB">
        <authorList>
            <consortium name="RefSeq"/>
        </authorList>
    </citation>
    <scope>IDENTIFICATION</scope>
    <source>
        <tissue evidence="4">Leaf</tissue>
    </source>
</reference>
<dbReference type="SMART" id="SM00343">
    <property type="entry name" value="ZnF_C2HC"/>
    <property type="match status" value="2"/>
</dbReference>
<keyword evidence="3" id="KW-1185">Reference proteome</keyword>
<accession>A0A9R0J024</accession>
<dbReference type="Pfam" id="PF00098">
    <property type="entry name" value="zf-CCHC"/>
    <property type="match status" value="1"/>
</dbReference>